<gene>
    <name evidence="1" type="ORF">AVDCRST_MAG84-6466</name>
</gene>
<proteinExistence type="predicted"/>
<name>A0A6J4P700_9CYAN</name>
<protein>
    <submittedName>
        <fullName evidence="1">Uncharacterized protein</fullName>
    </submittedName>
</protein>
<evidence type="ECO:0000313" key="1">
    <source>
        <dbReference type="EMBL" id="CAA9408068.1"/>
    </source>
</evidence>
<dbReference type="AlphaFoldDB" id="A0A6J4P700"/>
<organism evidence="1">
    <name type="scientific">uncultured Microcoleus sp</name>
    <dbReference type="NCBI Taxonomy" id="259945"/>
    <lineage>
        <taxon>Bacteria</taxon>
        <taxon>Bacillati</taxon>
        <taxon>Cyanobacteriota</taxon>
        <taxon>Cyanophyceae</taxon>
        <taxon>Oscillatoriophycideae</taxon>
        <taxon>Oscillatoriales</taxon>
        <taxon>Microcoleaceae</taxon>
        <taxon>Microcoleus</taxon>
        <taxon>environmental samples</taxon>
    </lineage>
</organism>
<sequence>MKLPTNINAIFSFLTHSQQLTVNSQQSFRCNRNRYEF</sequence>
<reference evidence="1" key="1">
    <citation type="submission" date="2020-02" db="EMBL/GenBank/DDBJ databases">
        <authorList>
            <person name="Meier V. D."/>
        </authorList>
    </citation>
    <scope>NUCLEOTIDE SEQUENCE</scope>
    <source>
        <strain evidence="1">AVDCRST_MAG84</strain>
    </source>
</reference>
<dbReference type="EMBL" id="CADCTZ010001610">
    <property type="protein sequence ID" value="CAA9408068.1"/>
    <property type="molecule type" value="Genomic_DNA"/>
</dbReference>
<accession>A0A6J4P700</accession>